<gene>
    <name evidence="1" type="ORF">MJG53_009248</name>
</gene>
<accession>A0ACB9UW97</accession>
<evidence type="ECO:0000313" key="2">
    <source>
        <dbReference type="Proteomes" id="UP001057279"/>
    </source>
</evidence>
<protein>
    <submittedName>
        <fullName evidence="1">Uncharacterized protein</fullName>
    </submittedName>
</protein>
<comment type="caution">
    <text evidence="1">The sequence shown here is derived from an EMBL/GenBank/DDBJ whole genome shotgun (WGS) entry which is preliminary data.</text>
</comment>
<name>A0ACB9UW97_9CETA</name>
<dbReference type="EMBL" id="CM043034">
    <property type="protein sequence ID" value="KAI4581723.1"/>
    <property type="molecule type" value="Genomic_DNA"/>
</dbReference>
<keyword evidence="2" id="KW-1185">Reference proteome</keyword>
<reference evidence="1" key="1">
    <citation type="submission" date="2022-03" db="EMBL/GenBank/DDBJ databases">
        <title>Genomic analyses of argali, domestic sheep and their hybrids provide insights into chromosomal evolution, heterosis and genetic basis of agronomic traits.</title>
        <authorList>
            <person name="Li M."/>
        </authorList>
    </citation>
    <scope>NUCLEOTIDE SEQUENCE</scope>
    <source>
        <strain evidence="1">F1 hybrid</strain>
    </source>
</reference>
<evidence type="ECO:0000313" key="1">
    <source>
        <dbReference type="EMBL" id="KAI4581723.1"/>
    </source>
</evidence>
<sequence>MHQNEHAKVNTYLEKQKSLEERLSQLQSENVLLQQQLDDARNGAGSREKTVMSVQDQLQQITRELQAEHEQRGLMEERNKQLIKECNRLKRECVSTKKRKQKENCFEFCSQLAEAFLKSIGYFAASQIEEGVGKEVVKQEKRRKESPVSTVSVILDRIHPLGDGRLVGQKVPKGGYGNQWRFRRRNSKGCELLGGEAASPMDPIRGFCGKLRSLAVTLDSETARLQRALDGEDSDFEDCPMRVLHDLNSEVRILKDDVNILLDKANLESQENIGFIKATKILMKKNSMDIMKIKEFFQKYGYIPRARKNSVDEQEVTDSKPESSECERPEMPDVKDNLLDSAAASTSVPEKSPRSPQLSDFGLERYIVSQVIPNPPQAVNNQKEEPKILTPLSKHSLVKTPKCALKMDDFECVTPKLEHFGISEYTMCLNDDYTVGLKNVKTNSETKETEPVPNDNVFATPGLITQPLGKNNAEHTHSPLAPTFCTPGLKVPSTKSSTAMVSTNSSSNDLETKETTSLVSNSDKCFENFAEPSSPTISSYENLLKTPTPPEVTMIPEDIRQILSKYNSNLASPGAVRAVSPIVFLPRHGGQNMRDASNKENW</sequence>
<dbReference type="Proteomes" id="UP001057279">
    <property type="component" value="Linkage Group LG09"/>
</dbReference>
<proteinExistence type="predicted"/>
<organism evidence="1 2">
    <name type="scientific">Ovis ammon polii x Ovis aries</name>
    <dbReference type="NCBI Taxonomy" id="2918886"/>
    <lineage>
        <taxon>Eukaryota</taxon>
        <taxon>Metazoa</taxon>
        <taxon>Chordata</taxon>
        <taxon>Craniata</taxon>
        <taxon>Vertebrata</taxon>
        <taxon>Euteleostomi</taxon>
        <taxon>Mammalia</taxon>
        <taxon>Eutheria</taxon>
        <taxon>Laurasiatheria</taxon>
        <taxon>Artiodactyla</taxon>
        <taxon>Ruminantia</taxon>
        <taxon>Pecora</taxon>
        <taxon>Bovidae</taxon>
        <taxon>Caprinae</taxon>
        <taxon>Ovis</taxon>
    </lineage>
</organism>